<dbReference type="EnsemblMetazoa" id="MESCA004282-RA">
    <property type="protein sequence ID" value="MESCA004282-PA"/>
    <property type="gene ID" value="MESCA004282"/>
</dbReference>
<dbReference type="HOGENOM" id="CLU_2190545_0_0_1"/>
<accession>T1GL87</accession>
<keyword evidence="2" id="KW-1185">Reference proteome</keyword>
<evidence type="ECO:0000313" key="2">
    <source>
        <dbReference type="Proteomes" id="UP000015102"/>
    </source>
</evidence>
<reference evidence="1" key="2">
    <citation type="submission" date="2015-06" db="UniProtKB">
        <authorList>
            <consortium name="EnsemblMetazoa"/>
        </authorList>
    </citation>
    <scope>IDENTIFICATION</scope>
</reference>
<evidence type="ECO:0000313" key="1">
    <source>
        <dbReference type="EnsemblMetazoa" id="MESCA004282-PA"/>
    </source>
</evidence>
<proteinExistence type="predicted"/>
<reference evidence="2" key="1">
    <citation type="submission" date="2013-02" db="EMBL/GenBank/DDBJ databases">
        <authorList>
            <person name="Hughes D."/>
        </authorList>
    </citation>
    <scope>NUCLEOTIDE SEQUENCE</scope>
    <source>
        <strain>Durham</strain>
        <strain evidence="2">NC isolate 2 -- Noor lab</strain>
    </source>
</reference>
<organism evidence="1 2">
    <name type="scientific">Megaselia scalaris</name>
    <name type="common">Humpbacked fly</name>
    <name type="synonym">Phora scalaris</name>
    <dbReference type="NCBI Taxonomy" id="36166"/>
    <lineage>
        <taxon>Eukaryota</taxon>
        <taxon>Metazoa</taxon>
        <taxon>Ecdysozoa</taxon>
        <taxon>Arthropoda</taxon>
        <taxon>Hexapoda</taxon>
        <taxon>Insecta</taxon>
        <taxon>Pterygota</taxon>
        <taxon>Neoptera</taxon>
        <taxon>Endopterygota</taxon>
        <taxon>Diptera</taxon>
        <taxon>Brachycera</taxon>
        <taxon>Muscomorpha</taxon>
        <taxon>Platypezoidea</taxon>
        <taxon>Phoridae</taxon>
        <taxon>Megaseliini</taxon>
        <taxon>Megaselia</taxon>
    </lineage>
</organism>
<dbReference type="EMBL" id="CAQQ02023024">
    <property type="status" value="NOT_ANNOTATED_CDS"/>
    <property type="molecule type" value="Genomic_DNA"/>
</dbReference>
<dbReference type="Proteomes" id="UP000015102">
    <property type="component" value="Unassembled WGS sequence"/>
</dbReference>
<name>T1GL87_MEGSC</name>
<sequence length="109" mass="12426">MARLTLPRTILKACDHERTLYTFKENNLENDPLGSNGSNGCEKPFVISPIQRSNLILLVIDTMCPRDTQHFVLTDPVEIKYNESLACEKKNTILSRRKPVNCTNNHVEV</sequence>
<protein>
    <submittedName>
        <fullName evidence="1">Uncharacterized protein</fullName>
    </submittedName>
</protein>
<dbReference type="STRING" id="36166.T1GL87"/>
<dbReference type="AlphaFoldDB" id="T1GL87"/>